<feature type="transmembrane region" description="Helical" evidence="1">
    <location>
        <begin position="372"/>
        <end position="389"/>
    </location>
</feature>
<sequence>MMKIFQKILTRISAPVCPFTGLDLEDRSSFLDTVGPVQSTTDIVSKPITKCPQNMTVFRPMRVKQSVVTKFLMTKNVNPFIFTNFHGGILFPQSAVFLTAVPYTYFGFNITPFYALFAKNNLVTAFKPKILGLMDAVVPHMEKQFVVVNITVPAPTNLKVSADIAPIENNNTEFETNTLETLTTRKETDTNTLGLKIKECRYEVFRTHNSPPLLINDGVINDGVIVPKAIKFFENHSWVNKQPLCPIIYYFDSNTHSPYYFSLKKGKRKRRRRFVSLATSFIPDPSLMFVGKWANTLTTNNTKKCITYPANPPILCTNKCINMNIFLTHLLVLFIVWDKSPTINKVTKTGHNLYVKYHYFILGKFLQQLQKFVAVVHIFLLFIFLNLYLKNNLTFESCWPYCSDLG</sequence>
<evidence type="ECO:0000313" key="2">
    <source>
        <dbReference type="EMBL" id="QKU34116.1"/>
    </source>
</evidence>
<organism evidence="2">
    <name type="scientific">Tupanvirus deep ocean</name>
    <dbReference type="NCBI Taxonomy" id="2126984"/>
    <lineage>
        <taxon>Viruses</taxon>
        <taxon>Varidnaviria</taxon>
        <taxon>Bamfordvirae</taxon>
        <taxon>Nucleocytoviricota</taxon>
        <taxon>Megaviricetes</taxon>
        <taxon>Imitervirales</taxon>
        <taxon>Mimiviridae</taxon>
        <taxon>Megamimivirinae</taxon>
        <taxon>Tupanvirus</taxon>
        <taxon>Tupanvirus altamarinense</taxon>
    </lineage>
</organism>
<reference evidence="2" key="1">
    <citation type="submission" date="2017-06" db="EMBL/GenBank/DDBJ databases">
        <authorList>
            <person name="Assis F.L."/>
            <person name="Abrahao J.S."/>
            <person name="Silva L."/>
            <person name="Khalil J.B."/>
            <person name="Rodrigues R."/>
            <person name="Silva L.S."/>
            <person name="Boratto P."/>
            <person name="Andrade M."/>
            <person name="Kroon E.G."/>
            <person name="Ribeiro B."/>
            <person name="Bergier I."/>
            <person name="Seligmann H."/>
            <person name="Ghigo E."/>
            <person name="Colson P."/>
            <person name="Levasseur A."/>
            <person name="Raoult D."/>
            <person name="Scola B.L."/>
        </authorList>
    </citation>
    <scope>NUCLEOTIDE SEQUENCE</scope>
    <source>
        <strain evidence="2">Deep ocean</strain>
    </source>
</reference>
<feature type="transmembrane region" description="Helical" evidence="1">
    <location>
        <begin position="321"/>
        <end position="337"/>
    </location>
</feature>
<dbReference type="GeneID" id="80517423"/>
<protein>
    <submittedName>
        <fullName evidence="2">Putative ORFan</fullName>
    </submittedName>
</protein>
<keyword evidence="1" id="KW-1133">Transmembrane helix</keyword>
<keyword evidence="1" id="KW-0472">Membrane</keyword>
<proteinExistence type="predicted"/>
<evidence type="ECO:0000256" key="1">
    <source>
        <dbReference type="SAM" id="Phobius"/>
    </source>
</evidence>
<dbReference type="KEGG" id="vg:80517423"/>
<reference evidence="2" key="2">
    <citation type="journal article" date="2018" name="Nat. Commun.">
        <title>Tailed giant Tupanvirus possesses the most complete translational apparatus of the known virosphere.</title>
        <authorList>
            <person name="Abrahao J."/>
            <person name="Silva L."/>
            <person name="Silva L.S."/>
            <person name="Khalil J.Y.B."/>
            <person name="Rodrigues R."/>
            <person name="Arantes T."/>
            <person name="Assis F."/>
            <person name="Boratto P."/>
            <person name="Andrade M."/>
            <person name="Kroon E.G."/>
            <person name="Ribeiro B."/>
            <person name="Bergier I."/>
            <person name="Seligmann H."/>
            <person name="Ghigo E."/>
            <person name="Colson P."/>
            <person name="Levasseur A."/>
            <person name="Kroemer G."/>
            <person name="Raoult D."/>
            <person name="La Scola B."/>
        </authorList>
    </citation>
    <scope>NUCLEOTIDE SEQUENCE [LARGE SCALE GENOMIC DNA]</scope>
    <source>
        <strain evidence="2">Deep ocean</strain>
    </source>
</reference>
<keyword evidence="1" id="KW-0812">Transmembrane</keyword>
<accession>A0A6N1NQ79</accession>
<name>A0A6N1NQ79_9VIRU</name>
<dbReference type="RefSeq" id="YP_010780732.1">
    <property type="nucleotide sequence ID" value="NC_075038.1"/>
</dbReference>
<dbReference type="EMBL" id="MF405918">
    <property type="protein sequence ID" value="QKU34116.1"/>
    <property type="molecule type" value="Genomic_DNA"/>
</dbReference>